<proteinExistence type="predicted"/>
<accession>A0ABP8MV78</accession>
<name>A0ABP8MV78_9BACT</name>
<comment type="caution">
    <text evidence="1">The sequence shown here is derived from an EMBL/GenBank/DDBJ whole genome shotgun (WGS) entry which is preliminary data.</text>
</comment>
<organism evidence="1 2">
    <name type="scientific">Rurimicrobium arvi</name>
    <dbReference type="NCBI Taxonomy" id="2049916"/>
    <lineage>
        <taxon>Bacteria</taxon>
        <taxon>Pseudomonadati</taxon>
        <taxon>Bacteroidota</taxon>
        <taxon>Chitinophagia</taxon>
        <taxon>Chitinophagales</taxon>
        <taxon>Chitinophagaceae</taxon>
        <taxon>Rurimicrobium</taxon>
    </lineage>
</organism>
<evidence type="ECO:0000313" key="1">
    <source>
        <dbReference type="EMBL" id="GAA4454952.1"/>
    </source>
</evidence>
<evidence type="ECO:0000313" key="2">
    <source>
        <dbReference type="Proteomes" id="UP001501410"/>
    </source>
</evidence>
<reference evidence="2" key="1">
    <citation type="journal article" date="2019" name="Int. J. Syst. Evol. Microbiol.">
        <title>The Global Catalogue of Microorganisms (GCM) 10K type strain sequencing project: providing services to taxonomists for standard genome sequencing and annotation.</title>
        <authorList>
            <consortium name="The Broad Institute Genomics Platform"/>
            <consortium name="The Broad Institute Genome Sequencing Center for Infectious Disease"/>
            <person name="Wu L."/>
            <person name="Ma J."/>
        </authorList>
    </citation>
    <scope>NUCLEOTIDE SEQUENCE [LARGE SCALE GENOMIC DNA]</scope>
    <source>
        <strain evidence="2">JCM 31921</strain>
    </source>
</reference>
<evidence type="ECO:0008006" key="3">
    <source>
        <dbReference type="Google" id="ProtNLM"/>
    </source>
</evidence>
<keyword evidence="2" id="KW-1185">Reference proteome</keyword>
<dbReference type="RefSeq" id="WP_344825613.1">
    <property type="nucleotide sequence ID" value="NZ_BAABEZ010000022.1"/>
</dbReference>
<dbReference type="EMBL" id="BAABEZ010000022">
    <property type="protein sequence ID" value="GAA4454952.1"/>
    <property type="molecule type" value="Genomic_DNA"/>
</dbReference>
<gene>
    <name evidence="1" type="ORF">GCM10023092_17770</name>
</gene>
<dbReference type="Proteomes" id="UP001501410">
    <property type="component" value="Unassembled WGS sequence"/>
</dbReference>
<sequence length="62" mass="7181">MTICSKSFARKGHRYVCFPVIQLGGKWLYDQGFRSGHVIDILYQTGEIVIRISDMQRFDGLE</sequence>
<protein>
    <recommendedName>
        <fullName evidence="3">Type I addiction module toxin, SymE family</fullName>
    </recommendedName>
</protein>